<dbReference type="Gene3D" id="3.40.630.30">
    <property type="match status" value="1"/>
</dbReference>
<gene>
    <name evidence="2" type="ORF">NDES1114_LOCUS15958</name>
</gene>
<feature type="domain" description="N-acetyltransferase" evidence="1">
    <location>
        <begin position="34"/>
        <end position="202"/>
    </location>
</feature>
<dbReference type="Pfam" id="PF00583">
    <property type="entry name" value="Acetyltransf_1"/>
    <property type="match status" value="1"/>
</dbReference>
<organism evidence="2">
    <name type="scientific">Neobodo designis</name>
    <name type="common">Flagellated protozoan</name>
    <name type="synonym">Bodo designis</name>
    <dbReference type="NCBI Taxonomy" id="312471"/>
    <lineage>
        <taxon>Eukaryota</taxon>
        <taxon>Discoba</taxon>
        <taxon>Euglenozoa</taxon>
        <taxon>Kinetoplastea</taxon>
        <taxon>Metakinetoplastina</taxon>
        <taxon>Neobodonida</taxon>
        <taxon>Neobodo</taxon>
    </lineage>
</organism>
<dbReference type="PROSITE" id="PS51186">
    <property type="entry name" value="GNAT"/>
    <property type="match status" value="1"/>
</dbReference>
<dbReference type="InterPro" id="IPR052742">
    <property type="entry name" value="Mito_N-acetyltransferase"/>
</dbReference>
<dbReference type="GO" id="GO:0005634">
    <property type="term" value="C:nucleus"/>
    <property type="evidence" value="ECO:0007669"/>
    <property type="project" value="TreeGrafter"/>
</dbReference>
<dbReference type="PANTHER" id="PTHR43138">
    <property type="entry name" value="ACETYLTRANSFERASE, GNAT FAMILY"/>
    <property type="match status" value="1"/>
</dbReference>
<dbReference type="InterPro" id="IPR016181">
    <property type="entry name" value="Acyl_CoA_acyltransferase"/>
</dbReference>
<dbReference type="EMBL" id="HBGF01024094">
    <property type="protein sequence ID" value="CAD9118317.1"/>
    <property type="molecule type" value="Transcribed_RNA"/>
</dbReference>
<dbReference type="SUPFAM" id="SSF55729">
    <property type="entry name" value="Acyl-CoA N-acyltransferases (Nat)"/>
    <property type="match status" value="1"/>
</dbReference>
<dbReference type="GO" id="GO:0016747">
    <property type="term" value="F:acyltransferase activity, transferring groups other than amino-acyl groups"/>
    <property type="evidence" value="ECO:0007669"/>
    <property type="project" value="InterPro"/>
</dbReference>
<evidence type="ECO:0000313" key="2">
    <source>
        <dbReference type="EMBL" id="CAD9118317.1"/>
    </source>
</evidence>
<name>A0A7S1Q653_NEODS</name>
<evidence type="ECO:0000259" key="1">
    <source>
        <dbReference type="PROSITE" id="PS51186"/>
    </source>
</evidence>
<accession>A0A7S1Q653</accession>
<reference evidence="2" key="1">
    <citation type="submission" date="2021-01" db="EMBL/GenBank/DDBJ databases">
        <authorList>
            <person name="Corre E."/>
            <person name="Pelletier E."/>
            <person name="Niang G."/>
            <person name="Scheremetjew M."/>
            <person name="Finn R."/>
            <person name="Kale V."/>
            <person name="Holt S."/>
            <person name="Cochrane G."/>
            <person name="Meng A."/>
            <person name="Brown T."/>
            <person name="Cohen L."/>
        </authorList>
    </citation>
    <scope>NUCLEOTIDE SEQUENCE</scope>
    <source>
        <strain evidence="2">CCAP 1951/1</strain>
    </source>
</reference>
<dbReference type="PANTHER" id="PTHR43138:SF1">
    <property type="entry name" value="N-ACETYLTRANSFERASE ACA1"/>
    <property type="match status" value="1"/>
</dbReference>
<dbReference type="InterPro" id="IPR000182">
    <property type="entry name" value="GNAT_dom"/>
</dbReference>
<proteinExistence type="predicted"/>
<dbReference type="AlphaFoldDB" id="A0A7S1Q653"/>
<protein>
    <recommendedName>
        <fullName evidence="1">N-acetyltransferase domain-containing protein</fullName>
    </recommendedName>
</protein>
<sequence>MAYISTEPASQRARNITWLPLRAKLRDGRVVRLVRVEAASDDSIVAAMHALMNYELVVRGDSYPFPPEPLTRAQFLAYYCAFDTFALVLERPGDAAATAPGGYDFGRELVGCFYVKPNYPYRSAHVCNAGFMVVPSLQRGLGAGELMARAFVVLAEELGYRHSMFNLVYDTNAGSIRLWDKLGFRRVSTIPGGGRLKATPGEGPSGRDEKTHLVDAHQYLGDLRRMAPAQREYFALPARRVAAKL</sequence>